<dbReference type="PANTHER" id="PTHR13602:SF2">
    <property type="entry name" value="UPF0488 PROTEIN C8ORF33"/>
    <property type="match status" value="1"/>
</dbReference>
<evidence type="ECO:0000313" key="4">
    <source>
        <dbReference type="Proteomes" id="UP000250572"/>
    </source>
</evidence>
<dbReference type="EMBL" id="NHOQ01001879">
    <property type="protein sequence ID" value="PWA21955.1"/>
    <property type="molecule type" value="Genomic_DNA"/>
</dbReference>
<feature type="region of interest" description="Disordered" evidence="2">
    <location>
        <begin position="212"/>
        <end position="239"/>
    </location>
</feature>
<gene>
    <name evidence="3" type="ORF">CCH79_00015625</name>
</gene>
<protein>
    <submittedName>
        <fullName evidence="3">Uncharacterized protein</fullName>
    </submittedName>
</protein>
<accession>A0A315VEY3</accession>
<evidence type="ECO:0000313" key="3">
    <source>
        <dbReference type="EMBL" id="PWA21955.1"/>
    </source>
</evidence>
<reference evidence="3 4" key="1">
    <citation type="journal article" date="2018" name="G3 (Bethesda)">
        <title>A High-Quality Reference Genome for the Invasive Mosquitofish Gambusia affinis Using a Chicago Library.</title>
        <authorList>
            <person name="Hoffberg S.L."/>
            <person name="Troendle N.J."/>
            <person name="Glenn T.C."/>
            <person name="Mahmud O."/>
            <person name="Louha S."/>
            <person name="Chalopin D."/>
            <person name="Bennetzen J.L."/>
            <person name="Mauricio R."/>
        </authorList>
    </citation>
    <scope>NUCLEOTIDE SEQUENCE [LARGE SCALE GENOMIC DNA]</scope>
    <source>
        <strain evidence="3">NE01/NJP1002.9</strain>
        <tissue evidence="3">Muscle</tissue>
    </source>
</reference>
<comment type="similarity">
    <text evidence="1">Belongs to the UPF0488 family.</text>
</comment>
<feature type="compositionally biased region" description="Polar residues" evidence="2">
    <location>
        <begin position="151"/>
        <end position="160"/>
    </location>
</feature>
<dbReference type="InterPro" id="IPR029274">
    <property type="entry name" value="DUF4615"/>
</dbReference>
<feature type="region of interest" description="Disordered" evidence="2">
    <location>
        <begin position="84"/>
        <end position="106"/>
    </location>
</feature>
<feature type="region of interest" description="Disordered" evidence="2">
    <location>
        <begin position="136"/>
        <end position="196"/>
    </location>
</feature>
<keyword evidence="4" id="KW-1185">Reference proteome</keyword>
<dbReference type="PANTHER" id="PTHR13602">
    <property type="entry name" value="UPF0488 PROTEIN C8ORF33"/>
    <property type="match status" value="1"/>
</dbReference>
<organism evidence="3 4">
    <name type="scientific">Gambusia affinis</name>
    <name type="common">Western mosquitofish</name>
    <name type="synonym">Heterandria affinis</name>
    <dbReference type="NCBI Taxonomy" id="33528"/>
    <lineage>
        <taxon>Eukaryota</taxon>
        <taxon>Metazoa</taxon>
        <taxon>Chordata</taxon>
        <taxon>Craniata</taxon>
        <taxon>Vertebrata</taxon>
        <taxon>Euteleostomi</taxon>
        <taxon>Actinopterygii</taxon>
        <taxon>Neopterygii</taxon>
        <taxon>Teleostei</taxon>
        <taxon>Neoteleostei</taxon>
        <taxon>Acanthomorphata</taxon>
        <taxon>Ovalentaria</taxon>
        <taxon>Atherinomorphae</taxon>
        <taxon>Cyprinodontiformes</taxon>
        <taxon>Poeciliidae</taxon>
        <taxon>Poeciliinae</taxon>
        <taxon>Gambusia</taxon>
    </lineage>
</organism>
<sequence length="331" mass="36679">MTEETLLFIEYSLNSEPELHGILGDLGRRKTLDQGSQTPVLEGRSPAVFRCATDIRDSKISTASEAETSGSLWTASDNSFRFNFNTDNDTATPPPQEEAPAAASLSFSGQSSAFAFNFQIPPAEDMDTTEATKPASLLGNQQKGPSCPQGGATTCEASDQTKTKKKKKSGKKKPSDSEAQQKLTEENQEELSPEEQLNRELNWCIEQLELGIKSQKGTPKQKEEASRALKTLRSSKAPLVKKRQLMRALTGDYRKKMEEEKNKQFQLIQSETASAQVKVVSDSPKKSVFHRRAEASTGPGASQTQQQQQRRTETPAFSFVPSQEEFHFNFF</sequence>
<dbReference type="Pfam" id="PF15393">
    <property type="entry name" value="DUF4615"/>
    <property type="match status" value="1"/>
</dbReference>
<comment type="caution">
    <text evidence="3">The sequence shown here is derived from an EMBL/GenBank/DDBJ whole genome shotgun (WGS) entry which is preliminary data.</text>
</comment>
<dbReference type="AlphaFoldDB" id="A0A315VEY3"/>
<dbReference type="Proteomes" id="UP000250572">
    <property type="component" value="Unassembled WGS sequence"/>
</dbReference>
<proteinExistence type="inferred from homology"/>
<dbReference type="STRING" id="33528.ENSGAFP00000024034"/>
<feature type="region of interest" description="Disordered" evidence="2">
    <location>
        <begin position="276"/>
        <end position="318"/>
    </location>
</feature>
<name>A0A315VEY3_GAMAF</name>
<feature type="compositionally biased region" description="Basic residues" evidence="2">
    <location>
        <begin position="163"/>
        <end position="172"/>
    </location>
</feature>
<evidence type="ECO:0000256" key="1">
    <source>
        <dbReference type="ARBA" id="ARBA00005707"/>
    </source>
</evidence>
<evidence type="ECO:0000256" key="2">
    <source>
        <dbReference type="SAM" id="MobiDB-lite"/>
    </source>
</evidence>